<organism evidence="2 3">
    <name type="scientific">Desulfuromonas versatilis</name>
    <dbReference type="NCBI Taxonomy" id="2802975"/>
    <lineage>
        <taxon>Bacteria</taxon>
        <taxon>Pseudomonadati</taxon>
        <taxon>Thermodesulfobacteriota</taxon>
        <taxon>Desulfuromonadia</taxon>
        <taxon>Desulfuromonadales</taxon>
        <taxon>Desulfuromonadaceae</taxon>
        <taxon>Desulfuromonas</taxon>
    </lineage>
</organism>
<dbReference type="PANTHER" id="PTHR31367">
    <property type="entry name" value="CYTOSOLIC 5'-NUCLEOTIDASE 1 FAMILY MEMBER"/>
    <property type="match status" value="1"/>
</dbReference>
<gene>
    <name evidence="2" type="ORF">DESUT3_15510</name>
</gene>
<protein>
    <submittedName>
        <fullName evidence="2">5'-nucleotidase</fullName>
    </submittedName>
</protein>
<dbReference type="Proteomes" id="UP001319827">
    <property type="component" value="Chromosome"/>
</dbReference>
<dbReference type="RefSeq" id="WP_221251946.1">
    <property type="nucleotide sequence ID" value="NZ_AP024355.1"/>
</dbReference>
<dbReference type="EMBL" id="AP024355">
    <property type="protein sequence ID" value="BCR04482.1"/>
    <property type="molecule type" value="Genomic_DNA"/>
</dbReference>
<dbReference type="Pfam" id="PF06189">
    <property type="entry name" value="5-nucleotidase"/>
    <property type="match status" value="1"/>
</dbReference>
<keyword evidence="3" id="KW-1185">Reference proteome</keyword>
<dbReference type="PANTHER" id="PTHR31367:SF5">
    <property type="entry name" value="CYTOSOLIC 5'-NUCLEOTIDASE 1A"/>
    <property type="match status" value="1"/>
</dbReference>
<proteinExistence type="predicted"/>
<evidence type="ECO:0000313" key="3">
    <source>
        <dbReference type="Proteomes" id="UP001319827"/>
    </source>
</evidence>
<accession>A0ABN6DWT3</accession>
<name>A0ABN6DWT3_9BACT</name>
<reference evidence="2 3" key="2">
    <citation type="journal article" date="2021" name="Int. J. Syst. Evol. Microbiol.">
        <title>Isolation and Polyphasic Characterization of Desulfuromonas versatilis sp. Nov., an Electrogenic Bacteria Capable of Versatile Metabolism Isolated from a Graphene Oxide-Reducing Enrichment Culture.</title>
        <authorList>
            <person name="Xie L."/>
            <person name="Yoshida N."/>
            <person name="Ishii S."/>
            <person name="Meng L."/>
        </authorList>
    </citation>
    <scope>NUCLEOTIDE SEQUENCE [LARGE SCALE GENOMIC DNA]</scope>
    <source>
        <strain evidence="2 3">NIT-T3</strain>
    </source>
</reference>
<feature type="region of interest" description="Disordered" evidence="1">
    <location>
        <begin position="292"/>
        <end position="333"/>
    </location>
</feature>
<dbReference type="InterPro" id="IPR010394">
    <property type="entry name" value="5-nucleotidase"/>
</dbReference>
<evidence type="ECO:0000313" key="2">
    <source>
        <dbReference type="EMBL" id="BCR04482.1"/>
    </source>
</evidence>
<evidence type="ECO:0000256" key="1">
    <source>
        <dbReference type="SAM" id="MobiDB-lite"/>
    </source>
</evidence>
<sequence length="333" mass="36438">MAVDFRESLVVGISSRALFDLETENALFEREGVDSYRAYQQQNERVVLKPGTAFHLVKALLALNGQDSQTRLVEVVVMSRNSPETGVRVLNSIEHHGLDISRAVFASGEPLHPYLEAFDVNLFLSKSAEDVQAAIDGGVAAAVICAPPQGYNPARGKIRIAFDGDSVLFSDESEQIFKERGLAAFQEHERANRDTPLPAGPFARLLQTLVFLQKKFPRDRCPVRLAVVTARCNPAHLRVIQTFRAWGVEVDEAFFLGGISKDKVLKAFNAHIFFDDQELHLESASKVVPSGKVPYRSGSPLNNLSNQPHPPAKPQAGGESGADRKGLVKTGKG</sequence>
<reference evidence="2 3" key="1">
    <citation type="journal article" date="2016" name="C (Basel)">
        <title>Selective Growth of and Electricity Production by Marine Exoelectrogenic Bacteria in Self-Aggregated Hydrogel of Microbially Reduced Graphene Oxide.</title>
        <authorList>
            <person name="Yoshida N."/>
            <person name="Goto Y."/>
            <person name="Miyata Y."/>
        </authorList>
    </citation>
    <scope>NUCLEOTIDE SEQUENCE [LARGE SCALE GENOMIC DNA]</scope>
    <source>
        <strain evidence="2 3">NIT-T3</strain>
    </source>
</reference>